<accession>C8ZBE6</accession>
<dbReference type="AlphaFoldDB" id="C8ZBE6"/>
<organism evidence="1 2">
    <name type="scientific">Saccharomyces cerevisiae (strain Lalvin EC1118 / Prise de mousse)</name>
    <name type="common">Baker's yeast</name>
    <dbReference type="NCBI Taxonomy" id="643680"/>
    <lineage>
        <taxon>Eukaryota</taxon>
        <taxon>Fungi</taxon>
        <taxon>Dikarya</taxon>
        <taxon>Ascomycota</taxon>
        <taxon>Saccharomycotina</taxon>
        <taxon>Saccharomycetes</taxon>
        <taxon>Saccharomycetales</taxon>
        <taxon>Saccharomycetaceae</taxon>
        <taxon>Saccharomyces</taxon>
    </lineage>
</organism>
<dbReference type="HOGENOM" id="CLU_2098731_0_0_1"/>
<dbReference type="Proteomes" id="UP000000286">
    <property type="component" value="Chromosome X"/>
</dbReference>
<reference evidence="1 2" key="1">
    <citation type="journal article" date="2009" name="Proc. Natl. Acad. Sci. U.S.A.">
        <title>Eukaryote-to-eukaryote gene transfer events revealed by the genome sequence of the wine yeast Saccharomyces cerevisiae EC1118.</title>
        <authorList>
            <person name="Novo M."/>
            <person name="Bigey F."/>
            <person name="Beyne E."/>
            <person name="Galeote V."/>
            <person name="Gavory F."/>
            <person name="Mallet S."/>
            <person name="Cambot B."/>
            <person name="Legras J.L."/>
            <person name="Wincker P."/>
            <person name="Casaregola S."/>
            <person name="Dequin S."/>
        </authorList>
    </citation>
    <scope>NUCLEOTIDE SEQUENCE [LARGE SCALE GENOMIC DNA]</scope>
    <source>
        <strain evidence="2">Lalvin EC1118 / Prise de mousse</strain>
    </source>
</reference>
<sequence length="116" mass="12748">MSKKRKRKYVLIVFVNTHHFMLHLGTGTLGGSGGSNVYRAIVKVDFFSFDGAGFCIIGILRGTNGLCPSNNFLGSICRSIFSIVAQMQVVPIQHEVFWSSSQRLYGSAPSLDSLFL</sequence>
<evidence type="ECO:0000313" key="1">
    <source>
        <dbReference type="EMBL" id="CAY80712.2"/>
    </source>
</evidence>
<evidence type="ECO:0000313" key="2">
    <source>
        <dbReference type="Proteomes" id="UP000000286"/>
    </source>
</evidence>
<dbReference type="EMBL" id="FN393075">
    <property type="protein sequence ID" value="CAY80712.2"/>
    <property type="molecule type" value="Genomic_DNA"/>
</dbReference>
<protein>
    <submittedName>
        <fullName evidence="1">EC1118_1J11_1838p</fullName>
    </submittedName>
</protein>
<proteinExistence type="predicted"/>
<gene>
    <name evidence="1" type="ORF">EC1118_1J11_1838g</name>
</gene>
<name>C8ZBE6_YEAS8</name>